<feature type="binding site" evidence="3">
    <location>
        <position position="138"/>
    </location>
    <ligand>
        <name>Zn(2+)</name>
        <dbReference type="ChEBI" id="CHEBI:29105"/>
        <note>catalytic</note>
    </ligand>
</feature>
<feature type="active site" evidence="3">
    <location>
        <position position="135"/>
    </location>
</feature>
<comment type="subunit">
    <text evidence="1">Monomer.</text>
</comment>
<evidence type="ECO:0000256" key="3">
    <source>
        <dbReference type="PROSITE-ProRule" id="PRU01211"/>
    </source>
</evidence>
<comment type="caution">
    <text evidence="3">Lacks conserved residue(s) required for the propagation of feature annotation.</text>
</comment>
<keyword evidence="3 4" id="KW-0862">Zinc</keyword>
<dbReference type="Proteomes" id="UP000285301">
    <property type="component" value="Unassembled WGS sequence"/>
</dbReference>
<evidence type="ECO:0000313" key="7">
    <source>
        <dbReference type="Proteomes" id="UP000285301"/>
    </source>
</evidence>
<dbReference type="EC" id="3.4.24.-" evidence="4"/>
<comment type="function">
    <text evidence="2">Zinc metalloprotease. Provoques deadhesion of endothelial cells from cell cultures, and also degradation of fibronectin, fibrinogen and gelatin in vitro. Its role in the venom is not fully understood but it might act as a spreading factor that facilitates diffusion of other venom toxins. Alternatively, it might be involved in the proteolytic processing of other venom toxins or it might play a role in extra-oral digestion of prey.</text>
</comment>
<evidence type="ECO:0000256" key="4">
    <source>
        <dbReference type="RuleBase" id="RU361183"/>
    </source>
</evidence>
<dbReference type="InterPro" id="IPR001506">
    <property type="entry name" value="Peptidase_M12A"/>
</dbReference>
<dbReference type="PRINTS" id="PR00480">
    <property type="entry name" value="ASTACIN"/>
</dbReference>
<keyword evidence="3 4" id="KW-0645">Protease</keyword>
<feature type="signal peptide" evidence="4">
    <location>
        <begin position="1"/>
        <end position="22"/>
    </location>
</feature>
<feature type="binding site" evidence="3">
    <location>
        <position position="134"/>
    </location>
    <ligand>
        <name>Zn(2+)</name>
        <dbReference type="ChEBI" id="CHEBI:29105"/>
        <note>catalytic</note>
    </ligand>
</feature>
<dbReference type="CDD" id="cd04280">
    <property type="entry name" value="ZnMc_astacin_like"/>
    <property type="match status" value="1"/>
</dbReference>
<sequence length="246" mass="28887">MRILVKLICFTILLFSRKSVYCKQHVIEGDILVHKSELLRNAVNRESRLWPNATIPYKIVASEWRENPWMLYLILDTMNKIEAQTCIRFVPRSDEKSFLVFNSNTSDCSSYIGRIGRPQPIYIGPRCAAVTVAHEIMHAIGFQHAHTRPDRDNFIEILWDNIKRKKQMNFEKANSLDYTTFTQFDFDSIMLYDPYTFSQNRKATLISKVPGIDIRRKSEKLGLSEMDVISINTLYKCDFNEKLRKY</sequence>
<dbReference type="PANTHER" id="PTHR10127:SF850">
    <property type="entry name" value="METALLOENDOPEPTIDASE"/>
    <property type="match status" value="1"/>
</dbReference>
<evidence type="ECO:0000313" key="6">
    <source>
        <dbReference type="EMBL" id="RWS07825.1"/>
    </source>
</evidence>
<keyword evidence="7" id="KW-1185">Reference proteome</keyword>
<evidence type="ECO:0000259" key="5">
    <source>
        <dbReference type="PROSITE" id="PS51864"/>
    </source>
</evidence>
<dbReference type="EMBL" id="NCKU01003285">
    <property type="protein sequence ID" value="RWS07825.1"/>
    <property type="molecule type" value="Genomic_DNA"/>
</dbReference>
<evidence type="ECO:0000256" key="2">
    <source>
        <dbReference type="ARBA" id="ARBA00025529"/>
    </source>
</evidence>
<proteinExistence type="predicted"/>
<protein>
    <recommendedName>
        <fullName evidence="4">Metalloendopeptidase</fullName>
        <ecNumber evidence="4">3.4.24.-</ecNumber>
    </recommendedName>
</protein>
<name>A0A3S3NRF2_9ACAR</name>
<feature type="binding site" evidence="3">
    <location>
        <position position="144"/>
    </location>
    <ligand>
        <name>Zn(2+)</name>
        <dbReference type="ChEBI" id="CHEBI:29105"/>
        <note>catalytic</note>
    </ligand>
</feature>
<accession>A0A3S3NRF2</accession>
<keyword evidence="4" id="KW-0732">Signal</keyword>
<feature type="chain" id="PRO_5018382833" description="Metalloendopeptidase" evidence="4">
    <location>
        <begin position="23"/>
        <end position="246"/>
    </location>
</feature>
<reference evidence="6 7" key="1">
    <citation type="journal article" date="2018" name="Gigascience">
        <title>Genomes of trombidid mites reveal novel predicted allergens and laterally-transferred genes associated with secondary metabolism.</title>
        <authorList>
            <person name="Dong X."/>
            <person name="Chaisiri K."/>
            <person name="Xia D."/>
            <person name="Armstrong S.D."/>
            <person name="Fang Y."/>
            <person name="Donnelly M.J."/>
            <person name="Kadowaki T."/>
            <person name="McGarry J.W."/>
            <person name="Darby A.C."/>
            <person name="Makepeace B.L."/>
        </authorList>
    </citation>
    <scope>NUCLEOTIDE SEQUENCE [LARGE SCALE GENOMIC DNA]</scope>
    <source>
        <strain evidence="6">UoL-WK</strain>
    </source>
</reference>
<dbReference type="OrthoDB" id="291007at2759"/>
<dbReference type="Gene3D" id="3.40.390.10">
    <property type="entry name" value="Collagenase (Catalytic Domain)"/>
    <property type="match status" value="1"/>
</dbReference>
<dbReference type="GO" id="GO:0008270">
    <property type="term" value="F:zinc ion binding"/>
    <property type="evidence" value="ECO:0007669"/>
    <property type="project" value="UniProtKB-UniRule"/>
</dbReference>
<comment type="caution">
    <text evidence="6">The sequence shown here is derived from an EMBL/GenBank/DDBJ whole genome shotgun (WGS) entry which is preliminary data.</text>
</comment>
<dbReference type="GO" id="GO:0006508">
    <property type="term" value="P:proteolysis"/>
    <property type="evidence" value="ECO:0007669"/>
    <property type="project" value="UniProtKB-KW"/>
</dbReference>
<dbReference type="PANTHER" id="PTHR10127">
    <property type="entry name" value="DISCOIDIN, CUB, EGF, LAMININ , AND ZINC METALLOPROTEASE DOMAIN CONTAINING"/>
    <property type="match status" value="1"/>
</dbReference>
<keyword evidence="3 4" id="KW-0479">Metal-binding</keyword>
<dbReference type="PROSITE" id="PS51864">
    <property type="entry name" value="ASTACIN"/>
    <property type="match status" value="1"/>
</dbReference>
<dbReference type="SUPFAM" id="SSF55486">
    <property type="entry name" value="Metalloproteases ('zincins'), catalytic domain"/>
    <property type="match status" value="1"/>
</dbReference>
<evidence type="ECO:0000256" key="1">
    <source>
        <dbReference type="ARBA" id="ARBA00011245"/>
    </source>
</evidence>
<dbReference type="GO" id="GO:0004222">
    <property type="term" value="F:metalloendopeptidase activity"/>
    <property type="evidence" value="ECO:0007669"/>
    <property type="project" value="UniProtKB-UniRule"/>
</dbReference>
<dbReference type="Pfam" id="PF01400">
    <property type="entry name" value="Astacin"/>
    <property type="match status" value="1"/>
</dbReference>
<organism evidence="6 7">
    <name type="scientific">Dinothrombium tinctorium</name>
    <dbReference type="NCBI Taxonomy" id="1965070"/>
    <lineage>
        <taxon>Eukaryota</taxon>
        <taxon>Metazoa</taxon>
        <taxon>Ecdysozoa</taxon>
        <taxon>Arthropoda</taxon>
        <taxon>Chelicerata</taxon>
        <taxon>Arachnida</taxon>
        <taxon>Acari</taxon>
        <taxon>Acariformes</taxon>
        <taxon>Trombidiformes</taxon>
        <taxon>Prostigmata</taxon>
        <taxon>Anystina</taxon>
        <taxon>Parasitengona</taxon>
        <taxon>Trombidioidea</taxon>
        <taxon>Trombidiidae</taxon>
        <taxon>Dinothrombium</taxon>
    </lineage>
</organism>
<comment type="cofactor">
    <cofactor evidence="3 4">
        <name>Zn(2+)</name>
        <dbReference type="ChEBI" id="CHEBI:29105"/>
    </cofactor>
    <text evidence="3 4">Binds 1 zinc ion per subunit.</text>
</comment>
<gene>
    <name evidence="6" type="ORF">B4U79_09084</name>
</gene>
<dbReference type="SMART" id="SM00235">
    <property type="entry name" value="ZnMc"/>
    <property type="match status" value="1"/>
</dbReference>
<dbReference type="InterPro" id="IPR006026">
    <property type="entry name" value="Peptidase_Metallo"/>
</dbReference>
<dbReference type="InterPro" id="IPR034035">
    <property type="entry name" value="Astacin-like_dom"/>
</dbReference>
<dbReference type="InterPro" id="IPR024079">
    <property type="entry name" value="MetalloPept_cat_dom_sf"/>
</dbReference>
<feature type="domain" description="Peptidase M12A" evidence="5">
    <location>
        <begin position="41"/>
        <end position="238"/>
    </location>
</feature>
<dbReference type="AlphaFoldDB" id="A0A3S3NRF2"/>
<keyword evidence="3 4" id="KW-0482">Metalloprotease</keyword>
<keyword evidence="3 4" id="KW-0378">Hydrolase</keyword>